<accession>A0A2R6NJT0</accession>
<sequence length="833" mass="93865">MEEEMDAAGVVLEDVDISMDDPDADESEQDSAIVFQGDFFGNDYQGADFDSEWPEEFPQGRSPEADPRPVSENEGSDDGEEVDSEEVSHPTGAGLHIPLDNSTNSEGPNYYSVDIPDYDSHARLRLERALHQKVHIQTFCTQALPETVESQPPAEATPQPGAAISSSLQGGIPPSPSGYGLYEAELHQADSDGGSNMDYAPFTSKLEWEVARWAKLRGPGSTALTDLLSIEGVHEKLGLSFKNSRELNRIIDGLPAQRPQFKREEIVVAGESYDVHFRDIIECVRALYGDPEFARHLVFLPERHYADADHTKRLYHDMHTGNWWWAIQKSIEKLTPGATVMPIIISSDKTQVTLFGNKAAYPVYVTIGNLPKDIRSKPSQRGQVLLGYLPTAKLEHITNKAARRRTLANLFHACMSRILEPLRKPGVDGMAMTSGDGVTRRVHPILAAFVGDYPEQVLVTGVKSGQCPICQVPHDELGEHCDVEYPLRDINQTLDVLDTADESPTGFLRACEDAGIKPIYAPFWQHLPYADIYLSITPDILHQLFQGLVKHLVSWIKSVYVTAEIDARCRSLPPNHNLRLFLKGITPLSRLTGREHSHICRVLLGLIIDMRLPENLHPGRLVLAVRAMLDFVYLSQYPVHSSDSLNSLQDALRQFHTNKDVFLDLGIRSHFNFPKLHFPQHYRFLIESLGSADNFNTEYTERLHIDFAKDAYRASNHKDEFPQMTLWLERKEKILRHEQYMQWCQLGRPALDVVNPLHAKQDSHVKMTRYPSAKAVSFDRLASAYASAKPPEDYRRLPVRIRLLIAERLTMYVEQTGQRISSLLHTSHSSPSI</sequence>
<dbReference type="EMBL" id="MLYV02001164">
    <property type="protein sequence ID" value="PSR72498.1"/>
    <property type="molecule type" value="Genomic_DNA"/>
</dbReference>
<reference evidence="2 3" key="1">
    <citation type="submission" date="2018-02" db="EMBL/GenBank/DDBJ databases">
        <title>Genome sequence of the basidiomycete white-rot fungus Phlebia centrifuga.</title>
        <authorList>
            <person name="Granchi Z."/>
            <person name="Peng M."/>
            <person name="de Vries R.P."/>
            <person name="Hilden K."/>
            <person name="Makela M.R."/>
            <person name="Grigoriev I."/>
            <person name="Riley R."/>
        </authorList>
    </citation>
    <scope>NUCLEOTIDE SEQUENCE [LARGE SCALE GENOMIC DNA]</scope>
    <source>
        <strain evidence="2 3">FBCC195</strain>
    </source>
</reference>
<feature type="compositionally biased region" description="Acidic residues" evidence="1">
    <location>
        <begin position="74"/>
        <end position="85"/>
    </location>
</feature>
<name>A0A2R6NJT0_9APHY</name>
<comment type="caution">
    <text evidence="2">The sequence shown here is derived from an EMBL/GenBank/DDBJ whole genome shotgun (WGS) entry which is preliminary data.</text>
</comment>
<dbReference type="Proteomes" id="UP000186601">
    <property type="component" value="Unassembled WGS sequence"/>
</dbReference>
<dbReference type="OrthoDB" id="3252362at2759"/>
<keyword evidence="3" id="KW-1185">Reference proteome</keyword>
<proteinExistence type="predicted"/>
<protein>
    <submittedName>
        <fullName evidence="2">Uncharacterized protein</fullName>
    </submittedName>
</protein>
<evidence type="ECO:0000313" key="2">
    <source>
        <dbReference type="EMBL" id="PSR72498.1"/>
    </source>
</evidence>
<dbReference type="InterPro" id="IPR041078">
    <property type="entry name" value="Plavaka"/>
</dbReference>
<organism evidence="2 3">
    <name type="scientific">Hermanssonia centrifuga</name>
    <dbReference type="NCBI Taxonomy" id="98765"/>
    <lineage>
        <taxon>Eukaryota</taxon>
        <taxon>Fungi</taxon>
        <taxon>Dikarya</taxon>
        <taxon>Basidiomycota</taxon>
        <taxon>Agaricomycotina</taxon>
        <taxon>Agaricomycetes</taxon>
        <taxon>Polyporales</taxon>
        <taxon>Meruliaceae</taxon>
        <taxon>Hermanssonia</taxon>
    </lineage>
</organism>
<evidence type="ECO:0000313" key="3">
    <source>
        <dbReference type="Proteomes" id="UP000186601"/>
    </source>
</evidence>
<dbReference type="Pfam" id="PF18759">
    <property type="entry name" value="Plavaka"/>
    <property type="match status" value="1"/>
</dbReference>
<feature type="compositionally biased region" description="Acidic residues" evidence="1">
    <location>
        <begin position="13"/>
        <end position="29"/>
    </location>
</feature>
<evidence type="ECO:0000256" key="1">
    <source>
        <dbReference type="SAM" id="MobiDB-lite"/>
    </source>
</evidence>
<dbReference type="AlphaFoldDB" id="A0A2R6NJT0"/>
<feature type="region of interest" description="Disordered" evidence="1">
    <location>
        <begin position="1"/>
        <end position="110"/>
    </location>
</feature>
<feature type="region of interest" description="Disordered" evidence="1">
    <location>
        <begin position="147"/>
        <end position="180"/>
    </location>
</feature>
<gene>
    <name evidence="2" type="ORF">PHLCEN_2v11632</name>
</gene>